<sequence length="213" mass="22880">MLVREVMTHGPVTVRPFTTVKQALRVLAEHRVTVLPVLRGDRVVGVVSEADLVRDLLTPDPRAHAIPPDEAPDRPRVVEDVMSTHVLTTRPETDLAEAVELLTSSSAKCLPVVDHHDRLRGVLSRSDVVRLLARDDDRIEAEVDELLRSSGLPGWLVEVHDGQVALEGPVGGAEVARLLAGTVPGVLEVVTGQDAAGRPAATPPRRPSARPAP</sequence>
<keyword evidence="1 2" id="KW-0129">CBS domain</keyword>
<dbReference type="SUPFAM" id="SSF54631">
    <property type="entry name" value="CBS-domain pair"/>
    <property type="match status" value="1"/>
</dbReference>
<evidence type="ECO:0000256" key="1">
    <source>
        <dbReference type="ARBA" id="ARBA00023122"/>
    </source>
</evidence>
<dbReference type="PANTHER" id="PTHR43080">
    <property type="entry name" value="CBS DOMAIN-CONTAINING PROTEIN CBSX3, MITOCHONDRIAL"/>
    <property type="match status" value="1"/>
</dbReference>
<dbReference type="InterPro" id="IPR046342">
    <property type="entry name" value="CBS_dom_sf"/>
</dbReference>
<protein>
    <submittedName>
        <fullName evidence="5">HPP family protein</fullName>
    </submittedName>
</protein>
<evidence type="ECO:0000259" key="4">
    <source>
        <dbReference type="PROSITE" id="PS51371"/>
    </source>
</evidence>
<dbReference type="InterPro" id="IPR051257">
    <property type="entry name" value="Diverse_CBS-Domain"/>
</dbReference>
<dbReference type="InterPro" id="IPR000644">
    <property type="entry name" value="CBS_dom"/>
</dbReference>
<feature type="region of interest" description="Disordered" evidence="3">
    <location>
        <begin position="194"/>
        <end position="213"/>
    </location>
</feature>
<accession>A0ABW4TTQ2</accession>
<dbReference type="Pfam" id="PF00571">
    <property type="entry name" value="CBS"/>
    <property type="match status" value="2"/>
</dbReference>
<gene>
    <name evidence="5" type="ORF">ACFSDE_19895</name>
</gene>
<reference evidence="6" key="1">
    <citation type="journal article" date="2019" name="Int. J. Syst. Evol. Microbiol.">
        <title>The Global Catalogue of Microorganisms (GCM) 10K type strain sequencing project: providing services to taxonomists for standard genome sequencing and annotation.</title>
        <authorList>
            <consortium name="The Broad Institute Genomics Platform"/>
            <consortium name="The Broad Institute Genome Sequencing Center for Infectious Disease"/>
            <person name="Wu L."/>
            <person name="Ma J."/>
        </authorList>
    </citation>
    <scope>NUCLEOTIDE SEQUENCE [LARGE SCALE GENOMIC DNA]</scope>
    <source>
        <strain evidence="6">CGMCC 1.12477</strain>
    </source>
</reference>
<evidence type="ECO:0000313" key="5">
    <source>
        <dbReference type="EMBL" id="MFD1949077.1"/>
    </source>
</evidence>
<name>A0ABW4TTQ2_9ACTN</name>
<evidence type="ECO:0000256" key="2">
    <source>
        <dbReference type="PROSITE-ProRule" id="PRU00703"/>
    </source>
</evidence>
<keyword evidence="6" id="KW-1185">Reference proteome</keyword>
<proteinExistence type="predicted"/>
<evidence type="ECO:0000313" key="6">
    <source>
        <dbReference type="Proteomes" id="UP001597351"/>
    </source>
</evidence>
<dbReference type="EMBL" id="JBHUGD010000004">
    <property type="protein sequence ID" value="MFD1949077.1"/>
    <property type="molecule type" value="Genomic_DNA"/>
</dbReference>
<organism evidence="5 6">
    <name type="scientific">Nocardioides aestuarii</name>
    <dbReference type="NCBI Taxonomy" id="252231"/>
    <lineage>
        <taxon>Bacteria</taxon>
        <taxon>Bacillati</taxon>
        <taxon>Actinomycetota</taxon>
        <taxon>Actinomycetes</taxon>
        <taxon>Propionibacteriales</taxon>
        <taxon>Nocardioidaceae</taxon>
        <taxon>Nocardioides</taxon>
    </lineage>
</organism>
<dbReference type="Proteomes" id="UP001597351">
    <property type="component" value="Unassembled WGS sequence"/>
</dbReference>
<comment type="caution">
    <text evidence="5">The sequence shown here is derived from an EMBL/GenBank/DDBJ whole genome shotgun (WGS) entry which is preliminary data.</text>
</comment>
<dbReference type="SMART" id="SM00116">
    <property type="entry name" value="CBS"/>
    <property type="match status" value="2"/>
</dbReference>
<dbReference type="Gene3D" id="3.10.580.10">
    <property type="entry name" value="CBS-domain"/>
    <property type="match status" value="1"/>
</dbReference>
<dbReference type="PANTHER" id="PTHR43080:SF2">
    <property type="entry name" value="CBS DOMAIN-CONTAINING PROTEIN"/>
    <property type="match status" value="1"/>
</dbReference>
<dbReference type="PROSITE" id="PS51371">
    <property type="entry name" value="CBS"/>
    <property type="match status" value="2"/>
</dbReference>
<dbReference type="RefSeq" id="WP_343921836.1">
    <property type="nucleotide sequence ID" value="NZ_BAAAJT010000003.1"/>
</dbReference>
<feature type="compositionally biased region" description="Pro residues" evidence="3">
    <location>
        <begin position="201"/>
        <end position="213"/>
    </location>
</feature>
<feature type="domain" description="CBS" evidence="4">
    <location>
        <begin position="82"/>
        <end position="138"/>
    </location>
</feature>
<evidence type="ECO:0000256" key="3">
    <source>
        <dbReference type="SAM" id="MobiDB-lite"/>
    </source>
</evidence>
<feature type="domain" description="CBS" evidence="4">
    <location>
        <begin position="7"/>
        <end position="62"/>
    </location>
</feature>